<dbReference type="GO" id="GO:0009734">
    <property type="term" value="P:auxin-activated signaling pathway"/>
    <property type="evidence" value="ECO:0007669"/>
    <property type="project" value="UniProtKB-KW"/>
</dbReference>
<dbReference type="FunFam" id="2.40.330.10:FF:000001">
    <property type="entry name" value="Auxin response factor"/>
    <property type="match status" value="1"/>
</dbReference>
<dbReference type="InterPro" id="IPR015300">
    <property type="entry name" value="DNA-bd_pseudobarrel_sf"/>
</dbReference>
<dbReference type="PANTHER" id="PTHR31384">
    <property type="entry name" value="AUXIN RESPONSE FACTOR 4-RELATED"/>
    <property type="match status" value="1"/>
</dbReference>
<dbReference type="AlphaFoldDB" id="A0A9Q0QPE0"/>
<comment type="similarity">
    <text evidence="2 8">Belongs to the ARF family.</text>
</comment>
<evidence type="ECO:0000256" key="8">
    <source>
        <dbReference type="RuleBase" id="RU004561"/>
    </source>
</evidence>
<dbReference type="PROSITE" id="PS50863">
    <property type="entry name" value="B3"/>
    <property type="match status" value="1"/>
</dbReference>
<dbReference type="GO" id="GO:0005634">
    <property type="term" value="C:nucleus"/>
    <property type="evidence" value="ECO:0007669"/>
    <property type="project" value="UniProtKB-SubCell"/>
</dbReference>
<dbReference type="InterPro" id="IPR044835">
    <property type="entry name" value="ARF_plant"/>
</dbReference>
<feature type="domain" description="TF-B3" evidence="9">
    <location>
        <begin position="146"/>
        <end position="248"/>
    </location>
</feature>
<sequence>MASVDQNVRIGGLVNGPTKLFQEMKMLKEFQDQSGVRKNINSQLWHACAGPLVSLPQVGSLVYYFPQGHSEQVAVSTKRTVSSHIPNYPNLQSQLLCQVHNVTLHADRDTDEIYAQMSLQPVDSEKHVFTFPDFGLKPSKHPTEFFCKTLTASDTSTHGGFSVPRRAAEKLFPPLDYSMQPPTQELVVRDLHDNTWTFRHIYRGQPKRHLLTTGWSLFVGAKRLRAGDAVLFIRDEKSQLLLGVRRANRQQTAMPSSVLSADSMHIGVLAAAAHAAANRSPFTIFYNPRACPSEFVIPLAKYQKAVYGSKVSVGMRFGMMFETEDSGKRRYMGTVVGISDLDPLRWPGSKWRNLQVEWDEAGSGEMQNRVSLWNIENSESLFIFPSLTTGLKRPLYTGYVGAELEWGNLMKMPFARVPENITGDLRCPMTNSEQLMKMLLRPQSVTPVGSLSSSLPACVTKAAPVPAVEPLIQTSVQQKPQLPHSDCSLVQNQNPPHCFDPPCTTDAMALQALICGNVQPPNKFEKKLPTQAHVGILETASIAATDQLSQLPSLGNCSEDKISGGSLNPPNLVNELLALNQGVLQLQTGLCFAQQQGPNTGFPLQIDALQLDANNFNGLFPFPGNLSSQYLDADDRMLQSCNFQSLAGNLKSPGPLSGVDEQATSLAYPDAVNPSLPPLSQELWSPQLHYLRFLPQAVQLSPCHQQDSTAVHSVSNSCGLRDLSEESNNQSDIYSGLHLDLSNCESTVVDPSVTSMIMEGFGTLSNAAFQNPSDCLVSNFTSSQDVQSQITSASLAESQGFSFQEFPDNSGGTSSSNVDFDESSLLQKGSWQQVSQPLRTYTKVQKLGSVGRSIDVARFNNYEELWNAIACMFGLKGLLDDPRGSGWKLVYVDYENDVLLVGDDPWEEFVSCVRCIRILSPSEVQQMSEEGMQIINTGVEGTKDPASDAGQAWNGSA</sequence>
<accession>A0A9Q0QPE0</accession>
<keyword evidence="4 8" id="KW-0238">DNA-binding</keyword>
<evidence type="ECO:0000259" key="10">
    <source>
        <dbReference type="PROSITE" id="PS51745"/>
    </source>
</evidence>
<feature type="domain" description="PB1" evidence="10">
    <location>
        <begin position="839"/>
        <end position="923"/>
    </location>
</feature>
<dbReference type="PROSITE" id="PS51745">
    <property type="entry name" value="PB1"/>
    <property type="match status" value="1"/>
</dbReference>
<dbReference type="InterPro" id="IPR033389">
    <property type="entry name" value="AUX/IAA_dom"/>
</dbReference>
<evidence type="ECO:0000256" key="3">
    <source>
        <dbReference type="ARBA" id="ARBA00023015"/>
    </source>
</evidence>
<evidence type="ECO:0000256" key="6">
    <source>
        <dbReference type="ARBA" id="ARBA00023242"/>
    </source>
</evidence>
<dbReference type="OrthoDB" id="1368538at2759"/>
<evidence type="ECO:0000256" key="7">
    <source>
        <dbReference type="ARBA" id="ARBA00023294"/>
    </source>
</evidence>
<dbReference type="FunFam" id="2.30.30.1040:FF:000001">
    <property type="entry name" value="Auxin response factor"/>
    <property type="match status" value="1"/>
</dbReference>
<evidence type="ECO:0000259" key="9">
    <source>
        <dbReference type="PROSITE" id="PS50863"/>
    </source>
</evidence>
<keyword evidence="6 8" id="KW-0539">Nucleus</keyword>
<name>A0A9Q0QPE0_9MAGN</name>
<dbReference type="Gene3D" id="2.30.30.1040">
    <property type="match status" value="1"/>
</dbReference>
<comment type="function">
    <text evidence="8">Auxin response factors (ARFs) are transcriptional factors that bind specifically to the DNA sequence 5'-TGTCTC-3' found in the auxin-responsive promoter elements (AuxREs).</text>
</comment>
<dbReference type="SUPFAM" id="SSF54277">
    <property type="entry name" value="CAD &amp; PB1 domains"/>
    <property type="match status" value="1"/>
</dbReference>
<dbReference type="Pfam" id="PF02309">
    <property type="entry name" value="AUX_IAA"/>
    <property type="match status" value="1"/>
</dbReference>
<evidence type="ECO:0000256" key="2">
    <source>
        <dbReference type="ARBA" id="ARBA00007853"/>
    </source>
</evidence>
<dbReference type="GO" id="GO:0003677">
    <property type="term" value="F:DNA binding"/>
    <property type="evidence" value="ECO:0007669"/>
    <property type="project" value="UniProtKB-KW"/>
</dbReference>
<dbReference type="Pfam" id="PF06507">
    <property type="entry name" value="ARF_AD"/>
    <property type="match status" value="1"/>
</dbReference>
<dbReference type="Proteomes" id="UP001141806">
    <property type="component" value="Unassembled WGS sequence"/>
</dbReference>
<dbReference type="Gene3D" id="3.10.20.90">
    <property type="entry name" value="Phosphatidylinositol 3-kinase Catalytic Subunit, Chain A, domain 1"/>
    <property type="match status" value="1"/>
</dbReference>
<dbReference type="SUPFAM" id="SSF101936">
    <property type="entry name" value="DNA-binding pseudobarrel domain"/>
    <property type="match status" value="1"/>
</dbReference>
<dbReference type="PANTHER" id="PTHR31384:SF10">
    <property type="entry name" value="AUXIN RESPONSE FACTOR 5"/>
    <property type="match status" value="1"/>
</dbReference>
<dbReference type="InterPro" id="IPR053793">
    <property type="entry name" value="PB1-like"/>
</dbReference>
<protein>
    <recommendedName>
        <fullName evidence="8">Auxin response factor</fullName>
    </recommendedName>
</protein>
<dbReference type="FunFam" id="3.10.20.90:FF:000047">
    <property type="entry name" value="Auxin response factor"/>
    <property type="match status" value="1"/>
</dbReference>
<proteinExistence type="inferred from homology"/>
<evidence type="ECO:0000256" key="1">
    <source>
        <dbReference type="ARBA" id="ARBA00004123"/>
    </source>
</evidence>
<keyword evidence="7 8" id="KW-0927">Auxin signaling pathway</keyword>
<comment type="subunit">
    <text evidence="8">Homodimers and heterodimers.</text>
</comment>
<reference evidence="11" key="1">
    <citation type="journal article" date="2023" name="Plant J.">
        <title>The genome of the king protea, Protea cynaroides.</title>
        <authorList>
            <person name="Chang J."/>
            <person name="Duong T.A."/>
            <person name="Schoeman C."/>
            <person name="Ma X."/>
            <person name="Roodt D."/>
            <person name="Barker N."/>
            <person name="Li Z."/>
            <person name="Van de Peer Y."/>
            <person name="Mizrachi E."/>
        </authorList>
    </citation>
    <scope>NUCLEOTIDE SEQUENCE</scope>
    <source>
        <tissue evidence="11">Young leaves</tissue>
    </source>
</reference>
<gene>
    <name evidence="11" type="ORF">NE237_018839</name>
</gene>
<dbReference type="CDD" id="cd10017">
    <property type="entry name" value="B3_DNA"/>
    <property type="match status" value="1"/>
</dbReference>
<dbReference type="SMART" id="SM01019">
    <property type="entry name" value="B3"/>
    <property type="match status" value="1"/>
</dbReference>
<dbReference type="GO" id="GO:0006355">
    <property type="term" value="P:regulation of DNA-templated transcription"/>
    <property type="evidence" value="ECO:0007669"/>
    <property type="project" value="InterPro"/>
</dbReference>
<evidence type="ECO:0000256" key="5">
    <source>
        <dbReference type="ARBA" id="ARBA00023163"/>
    </source>
</evidence>
<keyword evidence="3 8" id="KW-0805">Transcription regulation</keyword>
<evidence type="ECO:0000313" key="11">
    <source>
        <dbReference type="EMBL" id="KAJ4966990.1"/>
    </source>
</evidence>
<comment type="subcellular location">
    <subcellularLocation>
        <location evidence="1 8">Nucleus</location>
    </subcellularLocation>
</comment>
<comment type="caution">
    <text evidence="11">The sequence shown here is derived from an EMBL/GenBank/DDBJ whole genome shotgun (WGS) entry which is preliminary data.</text>
</comment>
<keyword evidence="5 8" id="KW-0804">Transcription</keyword>
<dbReference type="InterPro" id="IPR010525">
    <property type="entry name" value="ARF_dom"/>
</dbReference>
<keyword evidence="12" id="KW-1185">Reference proteome</keyword>
<dbReference type="EMBL" id="JAMYWD010000007">
    <property type="protein sequence ID" value="KAJ4966990.1"/>
    <property type="molecule type" value="Genomic_DNA"/>
</dbReference>
<organism evidence="11 12">
    <name type="scientific">Protea cynaroides</name>
    <dbReference type="NCBI Taxonomy" id="273540"/>
    <lineage>
        <taxon>Eukaryota</taxon>
        <taxon>Viridiplantae</taxon>
        <taxon>Streptophyta</taxon>
        <taxon>Embryophyta</taxon>
        <taxon>Tracheophyta</taxon>
        <taxon>Spermatophyta</taxon>
        <taxon>Magnoliopsida</taxon>
        <taxon>Proteales</taxon>
        <taxon>Proteaceae</taxon>
        <taxon>Protea</taxon>
    </lineage>
</organism>
<evidence type="ECO:0000256" key="4">
    <source>
        <dbReference type="ARBA" id="ARBA00023125"/>
    </source>
</evidence>
<dbReference type="Pfam" id="PF02362">
    <property type="entry name" value="B3"/>
    <property type="match status" value="1"/>
</dbReference>
<dbReference type="Gene3D" id="2.40.330.10">
    <property type="entry name" value="DNA-binding pseudobarrel domain"/>
    <property type="match status" value="1"/>
</dbReference>
<dbReference type="InterPro" id="IPR003340">
    <property type="entry name" value="B3_DNA-bd"/>
</dbReference>
<evidence type="ECO:0000313" key="12">
    <source>
        <dbReference type="Proteomes" id="UP001141806"/>
    </source>
</evidence>